<dbReference type="FunFam" id="2.60.40.790:FF:000013">
    <property type="entry name" value="Very-long-chain (3R)-3-hydroxyacyl-CoA dehydratase"/>
    <property type="match status" value="1"/>
</dbReference>
<dbReference type="PANTHER" id="PTHR22932:SF1">
    <property type="entry name" value="CO-CHAPERONE PROTEIN DAF-41"/>
    <property type="match status" value="1"/>
</dbReference>
<dbReference type="Proteomes" id="UP000582659">
    <property type="component" value="Unassembled WGS sequence"/>
</dbReference>
<keyword evidence="7" id="KW-1185">Reference proteome</keyword>
<dbReference type="InterPro" id="IPR008978">
    <property type="entry name" value="HSP20-like_chaperone"/>
</dbReference>
<name>A0A1I7RPB4_BURXY</name>
<evidence type="ECO:0000259" key="3">
    <source>
        <dbReference type="PROSITE" id="PS51203"/>
    </source>
</evidence>
<dbReference type="PANTHER" id="PTHR22932">
    <property type="entry name" value="TELOMERASE-BINDING PROTEIN P23 HSP90 CO-CHAPERONE"/>
    <property type="match status" value="1"/>
</dbReference>
<comment type="similarity">
    <text evidence="1">Belongs to the p23/wos2 family.</text>
</comment>
<proteinExistence type="inferred from homology"/>
<feature type="region of interest" description="Disordered" evidence="2">
    <location>
        <begin position="137"/>
        <end position="188"/>
    </location>
</feature>
<dbReference type="GO" id="GO:0051131">
    <property type="term" value="P:chaperone-mediated protein complex assembly"/>
    <property type="evidence" value="ECO:0007669"/>
    <property type="project" value="TreeGrafter"/>
</dbReference>
<dbReference type="InterPro" id="IPR045250">
    <property type="entry name" value="p23-like"/>
</dbReference>
<dbReference type="OrthoDB" id="1564555at2759"/>
<dbReference type="EMBL" id="CAJFCV020000002">
    <property type="protein sequence ID" value="CAG9095732.1"/>
    <property type="molecule type" value="Genomic_DNA"/>
</dbReference>
<evidence type="ECO:0000313" key="5">
    <source>
        <dbReference type="EMBL" id="CAG9095732.1"/>
    </source>
</evidence>
<evidence type="ECO:0000313" key="6">
    <source>
        <dbReference type="Proteomes" id="UP000095284"/>
    </source>
</evidence>
<reference evidence="8" key="1">
    <citation type="submission" date="2016-11" db="UniProtKB">
        <authorList>
            <consortium name="WormBaseParasite"/>
        </authorList>
    </citation>
    <scope>IDENTIFICATION</scope>
</reference>
<dbReference type="GO" id="GO:0005829">
    <property type="term" value="C:cytosol"/>
    <property type="evidence" value="ECO:0007669"/>
    <property type="project" value="TreeGrafter"/>
</dbReference>
<evidence type="ECO:0000256" key="2">
    <source>
        <dbReference type="SAM" id="MobiDB-lite"/>
    </source>
</evidence>
<evidence type="ECO:0000313" key="8">
    <source>
        <dbReference type="WBParaSite" id="BXY_0255500.1"/>
    </source>
</evidence>
<feature type="domain" description="CS" evidence="3">
    <location>
        <begin position="6"/>
        <end position="95"/>
    </location>
</feature>
<dbReference type="GO" id="GO:0051087">
    <property type="term" value="F:protein-folding chaperone binding"/>
    <property type="evidence" value="ECO:0007669"/>
    <property type="project" value="TreeGrafter"/>
</dbReference>
<dbReference type="Proteomes" id="UP000659654">
    <property type="component" value="Unassembled WGS sequence"/>
</dbReference>
<dbReference type="SMR" id="A0A1I7RPB4"/>
<dbReference type="Gene3D" id="2.60.40.790">
    <property type="match status" value="1"/>
</dbReference>
<evidence type="ECO:0000256" key="1">
    <source>
        <dbReference type="ARBA" id="ARBA00025733"/>
    </source>
</evidence>
<sequence>MSSPQVKHPIILWAQREDTILLTVEVMDMNVEVLNYEDSTKTFTIKGSTKTGDKYEAALKLYEELEWSDRNRIKTDRHVELIINKKKPSWWPRLLESKDKVQWIKVDFNKWIDEDDEEEAAGAGFDSSAFQNFDFSKFGGAGGEDEDVDASELAAELDEHGVSDDEAEEELSKAQDSAEDVKTTESKA</sequence>
<accession>A0A1I7RPB4</accession>
<dbReference type="CDD" id="cd06465">
    <property type="entry name" value="p23_hB-ind1_like"/>
    <property type="match status" value="1"/>
</dbReference>
<organism evidence="6 8">
    <name type="scientific">Bursaphelenchus xylophilus</name>
    <name type="common">Pinewood nematode worm</name>
    <name type="synonym">Aphelenchoides xylophilus</name>
    <dbReference type="NCBI Taxonomy" id="6326"/>
    <lineage>
        <taxon>Eukaryota</taxon>
        <taxon>Metazoa</taxon>
        <taxon>Ecdysozoa</taxon>
        <taxon>Nematoda</taxon>
        <taxon>Chromadorea</taxon>
        <taxon>Rhabditida</taxon>
        <taxon>Tylenchina</taxon>
        <taxon>Tylenchomorpha</taxon>
        <taxon>Aphelenchoidea</taxon>
        <taxon>Aphelenchoididae</taxon>
        <taxon>Bursaphelenchus</taxon>
    </lineage>
</organism>
<dbReference type="WBParaSite" id="BXY_0255500.1">
    <property type="protein sequence ID" value="BXY_0255500.1"/>
    <property type="gene ID" value="BXY_0255500"/>
</dbReference>
<dbReference type="PROSITE" id="PS51203">
    <property type="entry name" value="CS"/>
    <property type="match status" value="1"/>
</dbReference>
<dbReference type="GO" id="GO:0005634">
    <property type="term" value="C:nucleus"/>
    <property type="evidence" value="ECO:0007669"/>
    <property type="project" value="TreeGrafter"/>
</dbReference>
<gene>
    <name evidence="4" type="ORF">BXYJ_LOCUS3713</name>
</gene>
<protein>
    <submittedName>
        <fullName evidence="4">(pine wood nematode) hypothetical protein</fullName>
    </submittedName>
    <submittedName>
        <fullName evidence="8">CS domain-containing protein</fullName>
    </submittedName>
</protein>
<reference evidence="5" key="2">
    <citation type="submission" date="2020-08" db="EMBL/GenBank/DDBJ databases">
        <authorList>
            <person name="Kikuchi T."/>
        </authorList>
    </citation>
    <scope>NUCLEOTIDE SEQUENCE</scope>
    <source>
        <strain evidence="4">Ka4C1</strain>
    </source>
</reference>
<dbReference type="EMBL" id="CAJFDI010000002">
    <property type="protein sequence ID" value="CAD5214805.1"/>
    <property type="molecule type" value="Genomic_DNA"/>
</dbReference>
<evidence type="ECO:0000313" key="7">
    <source>
        <dbReference type="Proteomes" id="UP000659654"/>
    </source>
</evidence>
<evidence type="ECO:0000313" key="4">
    <source>
        <dbReference type="EMBL" id="CAD5214805.1"/>
    </source>
</evidence>
<feature type="compositionally biased region" description="Basic and acidic residues" evidence="2">
    <location>
        <begin position="179"/>
        <end position="188"/>
    </location>
</feature>
<dbReference type="SUPFAM" id="SSF49764">
    <property type="entry name" value="HSP20-like chaperones"/>
    <property type="match status" value="1"/>
</dbReference>
<dbReference type="AlphaFoldDB" id="A0A1I7RPB4"/>
<dbReference type="Proteomes" id="UP000095284">
    <property type="component" value="Unplaced"/>
</dbReference>
<dbReference type="GO" id="GO:0006457">
    <property type="term" value="P:protein folding"/>
    <property type="evidence" value="ECO:0007669"/>
    <property type="project" value="TreeGrafter"/>
</dbReference>
<dbReference type="eggNOG" id="KOG3158">
    <property type="taxonomic scope" value="Eukaryota"/>
</dbReference>
<dbReference type="GO" id="GO:0051879">
    <property type="term" value="F:Hsp90 protein binding"/>
    <property type="evidence" value="ECO:0007669"/>
    <property type="project" value="InterPro"/>
</dbReference>
<dbReference type="InterPro" id="IPR007052">
    <property type="entry name" value="CS_dom"/>
</dbReference>